<sequence>MKTTCILLISLAVLVLTTPAKAQTSAETILPAIIPSGTTAANAASASAIVPAPAKSPAVKPTPAKPVFAENSSPTRVEPVVYYRPVGAVSPMSGIRTYPGNTAAHITNGATRVSMGVPAGSTFARIVGSNGSRATRPSTKARTVSTR</sequence>
<dbReference type="RefSeq" id="WP_184339443.1">
    <property type="nucleotide sequence ID" value="NZ_JACHIG010000004.1"/>
</dbReference>
<gene>
    <name evidence="3" type="ORF">HNQ65_002096</name>
</gene>
<proteinExistence type="predicted"/>
<dbReference type="AlphaFoldDB" id="A0A7W7YAH7"/>
<protein>
    <submittedName>
        <fullName evidence="3">Uncharacterized protein</fullName>
    </submittedName>
</protein>
<accession>A0A7W7YAH7</accession>
<feature type="chain" id="PRO_5031266434" evidence="2">
    <location>
        <begin position="23"/>
        <end position="147"/>
    </location>
</feature>
<evidence type="ECO:0000256" key="2">
    <source>
        <dbReference type="SAM" id="SignalP"/>
    </source>
</evidence>
<reference evidence="3 4" key="1">
    <citation type="submission" date="2020-08" db="EMBL/GenBank/DDBJ databases">
        <title>Genomic Encyclopedia of Type Strains, Phase IV (KMG-IV): sequencing the most valuable type-strain genomes for metagenomic binning, comparative biology and taxonomic classification.</title>
        <authorList>
            <person name="Goeker M."/>
        </authorList>
    </citation>
    <scope>NUCLEOTIDE SEQUENCE [LARGE SCALE GENOMIC DNA]</scope>
    <source>
        <strain evidence="3 4">DSM 12252</strain>
    </source>
</reference>
<feature type="region of interest" description="Disordered" evidence="1">
    <location>
        <begin position="128"/>
        <end position="147"/>
    </location>
</feature>
<comment type="caution">
    <text evidence="3">The sequence shown here is derived from an EMBL/GenBank/DDBJ whole genome shotgun (WGS) entry which is preliminary data.</text>
</comment>
<keyword evidence="2" id="KW-0732">Signal</keyword>
<feature type="compositionally biased region" description="Polar residues" evidence="1">
    <location>
        <begin position="129"/>
        <end position="147"/>
    </location>
</feature>
<name>A0A7W7YAH7_9BACT</name>
<feature type="signal peptide" evidence="2">
    <location>
        <begin position="1"/>
        <end position="22"/>
    </location>
</feature>
<organism evidence="3 4">
    <name type="scientific">Prosthecobacter vanneervenii</name>
    <dbReference type="NCBI Taxonomy" id="48466"/>
    <lineage>
        <taxon>Bacteria</taxon>
        <taxon>Pseudomonadati</taxon>
        <taxon>Verrucomicrobiota</taxon>
        <taxon>Verrucomicrobiia</taxon>
        <taxon>Verrucomicrobiales</taxon>
        <taxon>Verrucomicrobiaceae</taxon>
        <taxon>Prosthecobacter</taxon>
    </lineage>
</organism>
<evidence type="ECO:0000256" key="1">
    <source>
        <dbReference type="SAM" id="MobiDB-lite"/>
    </source>
</evidence>
<dbReference type="Proteomes" id="UP000590740">
    <property type="component" value="Unassembled WGS sequence"/>
</dbReference>
<evidence type="ECO:0000313" key="4">
    <source>
        <dbReference type="Proteomes" id="UP000590740"/>
    </source>
</evidence>
<evidence type="ECO:0000313" key="3">
    <source>
        <dbReference type="EMBL" id="MBB5032514.1"/>
    </source>
</evidence>
<dbReference type="EMBL" id="JACHIG010000004">
    <property type="protein sequence ID" value="MBB5032514.1"/>
    <property type="molecule type" value="Genomic_DNA"/>
</dbReference>
<keyword evidence="4" id="KW-1185">Reference proteome</keyword>